<feature type="transmembrane region" description="Helical" evidence="1">
    <location>
        <begin position="225"/>
        <end position="246"/>
    </location>
</feature>
<reference evidence="2 3" key="1">
    <citation type="submission" date="2020-02" db="EMBL/GenBank/DDBJ databases">
        <title>Full genome sequence of Nocardioides sp. R-3366.</title>
        <authorList>
            <person name="Im W.-T."/>
        </authorList>
    </citation>
    <scope>NUCLEOTIDE SEQUENCE [LARGE SCALE GENOMIC DNA]</scope>
    <source>
        <strain evidence="2 3">R-3366</strain>
    </source>
</reference>
<keyword evidence="1" id="KW-0472">Membrane</keyword>
<feature type="transmembrane region" description="Helical" evidence="1">
    <location>
        <begin position="6"/>
        <end position="25"/>
    </location>
</feature>
<evidence type="ECO:0000256" key="1">
    <source>
        <dbReference type="SAM" id="Phobius"/>
    </source>
</evidence>
<dbReference type="Proteomes" id="UP000502996">
    <property type="component" value="Chromosome"/>
</dbReference>
<proteinExistence type="predicted"/>
<evidence type="ECO:0000313" key="2">
    <source>
        <dbReference type="EMBL" id="QIG43013.1"/>
    </source>
</evidence>
<protein>
    <submittedName>
        <fullName evidence="2">Uncharacterized protein</fullName>
    </submittedName>
</protein>
<feature type="transmembrane region" description="Helical" evidence="1">
    <location>
        <begin position="266"/>
        <end position="288"/>
    </location>
</feature>
<feature type="transmembrane region" description="Helical" evidence="1">
    <location>
        <begin position="177"/>
        <end position="198"/>
    </location>
</feature>
<dbReference type="RefSeq" id="WP_165231687.1">
    <property type="nucleotide sequence ID" value="NZ_CP049257.1"/>
</dbReference>
<name>A0A6G6WCY4_9ACTN</name>
<keyword evidence="1" id="KW-1133">Transmembrane helix</keyword>
<keyword evidence="1" id="KW-0812">Transmembrane</keyword>
<dbReference type="AlphaFoldDB" id="A0A6G6WCY4"/>
<evidence type="ECO:0000313" key="3">
    <source>
        <dbReference type="Proteomes" id="UP000502996"/>
    </source>
</evidence>
<dbReference type="EMBL" id="CP049257">
    <property type="protein sequence ID" value="QIG43013.1"/>
    <property type="molecule type" value="Genomic_DNA"/>
</dbReference>
<sequence>MFGIGIVELAVFALGAGALVVLVLYRATHAVVVALGGPGGETAPAARAWQQVLAVRVLALAVGTVLAAFTWRVGDLGRGQMLALAVLGLCVLAGTAVGETVIRPRPPAGPRTASLRPRRVRDHLPWTAWLVATQAVLLVALMVLTTLTASTDDLGHARALACSAGGLGERRSPYPGAFYTGPLAIALLVVLGTATLAARRVVDRPRGMADTEAGDDRLRRDSLDVVVAATGVALGFPLAGLAATAGSAMTGLSEACAPGWAHPVGAVLLVVALVSLGSVAGLLGRLYLGRGPRG</sequence>
<accession>A0A6G6WCY4</accession>
<gene>
    <name evidence="2" type="ORF">G5V58_09785</name>
</gene>
<organism evidence="2 3">
    <name type="scientific">Nocardioides anomalus</name>
    <dbReference type="NCBI Taxonomy" id="2712223"/>
    <lineage>
        <taxon>Bacteria</taxon>
        <taxon>Bacillati</taxon>
        <taxon>Actinomycetota</taxon>
        <taxon>Actinomycetes</taxon>
        <taxon>Propionibacteriales</taxon>
        <taxon>Nocardioidaceae</taxon>
        <taxon>Nocardioides</taxon>
    </lineage>
</organism>
<feature type="transmembrane region" description="Helical" evidence="1">
    <location>
        <begin position="53"/>
        <end position="74"/>
    </location>
</feature>
<feature type="transmembrane region" description="Helical" evidence="1">
    <location>
        <begin position="80"/>
        <end position="102"/>
    </location>
</feature>
<keyword evidence="3" id="KW-1185">Reference proteome</keyword>
<dbReference type="KEGG" id="nano:G5V58_09785"/>
<feature type="transmembrane region" description="Helical" evidence="1">
    <location>
        <begin position="123"/>
        <end position="144"/>
    </location>
</feature>